<gene>
    <name evidence="1" type="ORF">GGQ73_003213</name>
</gene>
<dbReference type="AlphaFoldDB" id="A0A7W6C7N1"/>
<accession>A0A7W6C7N1</accession>
<organism evidence="1 2">
    <name type="scientific">Rhizobium skierniewicense</name>
    <dbReference type="NCBI Taxonomy" id="984260"/>
    <lineage>
        <taxon>Bacteria</taxon>
        <taxon>Pseudomonadati</taxon>
        <taxon>Pseudomonadota</taxon>
        <taxon>Alphaproteobacteria</taxon>
        <taxon>Hyphomicrobiales</taxon>
        <taxon>Rhizobiaceae</taxon>
        <taxon>Rhizobium/Agrobacterium group</taxon>
        <taxon>Rhizobium</taxon>
    </lineage>
</organism>
<dbReference type="Proteomes" id="UP000565286">
    <property type="component" value="Unassembled WGS sequence"/>
</dbReference>
<keyword evidence="1" id="KW-0804">Transcription</keyword>
<keyword evidence="1" id="KW-0240">DNA-directed RNA polymerase</keyword>
<sequence>MSRIDRILSENLRKERNKFADFRHGGVSMSSEEVEDFVQHLHCYIAAAEAMETALASLCPVDPNEIRQMVQPHGATILQMMRPGTTNVVPFPGKPHA</sequence>
<dbReference type="GO" id="GO:0000428">
    <property type="term" value="C:DNA-directed RNA polymerase complex"/>
    <property type="evidence" value="ECO:0007669"/>
    <property type="project" value="UniProtKB-KW"/>
</dbReference>
<dbReference type="RefSeq" id="WP_183897102.1">
    <property type="nucleotide sequence ID" value="NZ_JACIDV010000009.1"/>
</dbReference>
<comment type="caution">
    <text evidence="1">The sequence shown here is derived from an EMBL/GenBank/DDBJ whole genome shotgun (WGS) entry which is preliminary data.</text>
</comment>
<evidence type="ECO:0000313" key="2">
    <source>
        <dbReference type="Proteomes" id="UP000565286"/>
    </source>
</evidence>
<dbReference type="EMBL" id="JACIDV010000009">
    <property type="protein sequence ID" value="MBB3947247.1"/>
    <property type="molecule type" value="Genomic_DNA"/>
</dbReference>
<name>A0A7W6C7N1_9HYPH</name>
<protein>
    <submittedName>
        <fullName evidence="1">DNA-directed RNA polymerase subunit F</fullName>
    </submittedName>
</protein>
<reference evidence="1 2" key="1">
    <citation type="submission" date="2020-08" db="EMBL/GenBank/DDBJ databases">
        <title>Genomic Encyclopedia of Type Strains, Phase IV (KMG-IV): sequencing the most valuable type-strain genomes for metagenomic binning, comparative biology and taxonomic classification.</title>
        <authorList>
            <person name="Goeker M."/>
        </authorList>
    </citation>
    <scope>NUCLEOTIDE SEQUENCE [LARGE SCALE GENOMIC DNA]</scope>
    <source>
        <strain evidence="1 2">DSM 26438</strain>
    </source>
</reference>
<keyword evidence="2" id="KW-1185">Reference proteome</keyword>
<evidence type="ECO:0000313" key="1">
    <source>
        <dbReference type="EMBL" id="MBB3947247.1"/>
    </source>
</evidence>
<proteinExistence type="predicted"/>